<dbReference type="OrthoDB" id="7477068at2759"/>
<evidence type="ECO:0000256" key="2">
    <source>
        <dbReference type="SAM" id="Phobius"/>
    </source>
</evidence>
<dbReference type="EMBL" id="VTPC01004177">
    <property type="protein sequence ID" value="KAF2897423.1"/>
    <property type="molecule type" value="Genomic_DNA"/>
</dbReference>
<evidence type="ECO:0000256" key="1">
    <source>
        <dbReference type="SAM" id="MobiDB-lite"/>
    </source>
</evidence>
<keyword evidence="2" id="KW-1133">Transmembrane helix</keyword>
<sequence length="296" mass="33656">MGFKRAADQFQVSQKTLERYVRKKRADPDYAVVKSLGRFTSVFSKNQEEEPVAYLHQIEDQPFGLTIKELRTLTKRNSPPHPFKDEAAGLDWVCEEAGTTKEKPVLLLLDGHTTHTRDLALVDMARNNGVILLCFSHKLQHLNSFMKPPSKYYKDELPKWLRNNPGKVVTMFQIAMLFGNAYMLASTILTTVNGFWRTEMWPLDKNVSTEADFLPYATIDIALPSTLGMGVVFTPDEETFSQKQHQKVPPLNFKLPSIPRAKRAKKATASPLSSSKSDKHVDEDECLYCHDYSEEG</sequence>
<keyword evidence="2" id="KW-0472">Membrane</keyword>
<comment type="caution">
    <text evidence="3">The sequence shown here is derived from an EMBL/GenBank/DDBJ whole genome shotgun (WGS) entry which is preliminary data.</text>
</comment>
<evidence type="ECO:0008006" key="5">
    <source>
        <dbReference type="Google" id="ProtNLM"/>
    </source>
</evidence>
<protein>
    <recommendedName>
        <fullName evidence="5">DDE-1 domain-containing protein</fullName>
    </recommendedName>
</protein>
<dbReference type="Proteomes" id="UP000801492">
    <property type="component" value="Unassembled WGS sequence"/>
</dbReference>
<reference evidence="3" key="1">
    <citation type="submission" date="2019-08" db="EMBL/GenBank/DDBJ databases">
        <title>The genome of the North American firefly Photinus pyralis.</title>
        <authorList>
            <consortium name="Photinus pyralis genome working group"/>
            <person name="Fallon T.R."/>
            <person name="Sander Lower S.E."/>
            <person name="Weng J.-K."/>
        </authorList>
    </citation>
    <scope>NUCLEOTIDE SEQUENCE</scope>
    <source>
        <strain evidence="3">TRF0915ILg1</strain>
        <tissue evidence="3">Whole body</tissue>
    </source>
</reference>
<keyword evidence="2" id="KW-0812">Transmembrane</keyword>
<evidence type="ECO:0000313" key="4">
    <source>
        <dbReference type="Proteomes" id="UP000801492"/>
    </source>
</evidence>
<accession>A0A8K0D6B7</accession>
<keyword evidence="4" id="KW-1185">Reference proteome</keyword>
<name>A0A8K0D6B7_IGNLU</name>
<feature type="region of interest" description="Disordered" evidence="1">
    <location>
        <begin position="252"/>
        <end position="280"/>
    </location>
</feature>
<feature type="transmembrane region" description="Helical" evidence="2">
    <location>
        <begin position="168"/>
        <end position="193"/>
    </location>
</feature>
<evidence type="ECO:0000313" key="3">
    <source>
        <dbReference type="EMBL" id="KAF2897423.1"/>
    </source>
</evidence>
<gene>
    <name evidence="3" type="ORF">ILUMI_08749</name>
</gene>
<dbReference type="AlphaFoldDB" id="A0A8K0D6B7"/>
<proteinExistence type="predicted"/>
<organism evidence="3 4">
    <name type="scientific">Ignelater luminosus</name>
    <name type="common">Cucubano</name>
    <name type="synonym">Pyrophorus luminosus</name>
    <dbReference type="NCBI Taxonomy" id="2038154"/>
    <lineage>
        <taxon>Eukaryota</taxon>
        <taxon>Metazoa</taxon>
        <taxon>Ecdysozoa</taxon>
        <taxon>Arthropoda</taxon>
        <taxon>Hexapoda</taxon>
        <taxon>Insecta</taxon>
        <taxon>Pterygota</taxon>
        <taxon>Neoptera</taxon>
        <taxon>Endopterygota</taxon>
        <taxon>Coleoptera</taxon>
        <taxon>Polyphaga</taxon>
        <taxon>Elateriformia</taxon>
        <taxon>Elateroidea</taxon>
        <taxon>Elateridae</taxon>
        <taxon>Agrypninae</taxon>
        <taxon>Pyrophorini</taxon>
        <taxon>Ignelater</taxon>
    </lineage>
</organism>